<dbReference type="Gene3D" id="1.25.40.10">
    <property type="entry name" value="Tetratricopeptide repeat domain"/>
    <property type="match status" value="1"/>
</dbReference>
<gene>
    <name evidence="1" type="ORF">HNQ61_002013</name>
</gene>
<dbReference type="PRINTS" id="PR00364">
    <property type="entry name" value="DISEASERSIST"/>
</dbReference>
<accession>A0A841GWS1</accession>
<comment type="caution">
    <text evidence="1">The sequence shown here is derived from an EMBL/GenBank/DDBJ whole genome shotgun (WGS) entry which is preliminary data.</text>
</comment>
<keyword evidence="2" id="KW-1185">Reference proteome</keyword>
<dbReference type="InterPro" id="IPR011990">
    <property type="entry name" value="TPR-like_helical_dom_sf"/>
</dbReference>
<proteinExistence type="predicted"/>
<dbReference type="InterPro" id="IPR027417">
    <property type="entry name" value="P-loop_NTPase"/>
</dbReference>
<dbReference type="RefSeq" id="WP_170035777.1">
    <property type="nucleotide sequence ID" value="NZ_JABDTL010000001.1"/>
</dbReference>
<protein>
    <submittedName>
        <fullName evidence="1">Tetratricopeptide (TPR) repeat protein</fullName>
    </submittedName>
</protein>
<dbReference type="Proteomes" id="UP000582837">
    <property type="component" value="Unassembled WGS sequence"/>
</dbReference>
<sequence length="889" mass="98704">MTNPAQTDRSEVWQLIHAMAALSGAELEDFGVRVASMAAGVTLRHRGVGLKGNPQGHTIDAYSDDGVVGAQFGTEAGYFDSLNKPKADLAQIRKQVPSVTRVYLMSSRTATAARQLELVAWEIESAAQGITLHVFDAARVAEFILNTVMEQEAAFESIVDFLEPLRYLRDLRPASHRLPPLAEGFVAREDVVRDFITRLDIHRVGLLWGMSGIGKSQLAIAVANDPWRAFDSKVWARNTPLQSAADLQAVDVTGRGIRHNLLGMIRSRSCLVILDDPQLDLPLDLLLEQVRDKCGDEARVIVTSQRGSDAPYSVHVPFMDTTEARRVLERGAAPCPDDAFHTIQQAVGGHPMALRLLNALYRPGRSWYDVAEEAHRIGNLADDERSIRLADRVIADRRAVLQEPLAFFQWCRSPRLHSGLLQAVAGLQAIDRLPSLGLASTDQPDTIRLHDIVWTSLSELDPPLVASERDFEAKVDSYVRRLARHESGSLAANHLARVHQALFARLVFGDRPRDGHLYAWLHHRGPGEEMARRLPDALAFAKRVAAGEGDHFTVQTAVELAEATVKVSTTKDATPDVAHLLAPFDEMLASDQVDKLARVRVRHHRAKALKRLRRPIEAIHELEAIVGELGEEATPATVRLLLARTLAELKPHDEIDPGERPREMLHRLLDDAREHPGNVSDSVILAIAELLRWRSVEAGQFLNQFGDLFEEKIVSASQRGLEQGALAFAGVAAKWRDTDPARFWRIFGSLPLPAASDLHDRSEIEAWGEILSNAADHDAADREELLNHSLAFFSRSPSRYARTHRADVLRRLNRAAEAQSVLKALLQESPPPRDRAWALFRLGETHAMLGNTAEVQSCCTEAMAQVEPGSRDWKHFRTWLDAQPGTQVD</sequence>
<reference evidence="1 2" key="1">
    <citation type="submission" date="2020-08" db="EMBL/GenBank/DDBJ databases">
        <title>Genomic Encyclopedia of Type Strains, Phase IV (KMG-IV): sequencing the most valuable type-strain genomes for metagenomic binning, comparative biology and taxonomic classification.</title>
        <authorList>
            <person name="Goeker M."/>
        </authorList>
    </citation>
    <scope>NUCLEOTIDE SEQUENCE [LARGE SCALE GENOMIC DNA]</scope>
    <source>
        <strain evidence="1 2">DSM 29007</strain>
    </source>
</reference>
<dbReference type="SUPFAM" id="SSF52540">
    <property type="entry name" value="P-loop containing nucleoside triphosphate hydrolases"/>
    <property type="match status" value="1"/>
</dbReference>
<dbReference type="SUPFAM" id="SSF48452">
    <property type="entry name" value="TPR-like"/>
    <property type="match status" value="1"/>
</dbReference>
<organism evidence="1 2">
    <name type="scientific">Longimicrobium terrae</name>
    <dbReference type="NCBI Taxonomy" id="1639882"/>
    <lineage>
        <taxon>Bacteria</taxon>
        <taxon>Pseudomonadati</taxon>
        <taxon>Gemmatimonadota</taxon>
        <taxon>Longimicrobiia</taxon>
        <taxon>Longimicrobiales</taxon>
        <taxon>Longimicrobiaceae</taxon>
        <taxon>Longimicrobium</taxon>
    </lineage>
</organism>
<dbReference type="AlphaFoldDB" id="A0A841GWS1"/>
<evidence type="ECO:0000313" key="1">
    <source>
        <dbReference type="EMBL" id="MBB6070394.1"/>
    </source>
</evidence>
<name>A0A841GWS1_9BACT</name>
<dbReference type="Gene3D" id="3.40.50.300">
    <property type="entry name" value="P-loop containing nucleotide triphosphate hydrolases"/>
    <property type="match status" value="1"/>
</dbReference>
<evidence type="ECO:0000313" key="2">
    <source>
        <dbReference type="Proteomes" id="UP000582837"/>
    </source>
</evidence>
<dbReference type="EMBL" id="JACHIA010000004">
    <property type="protein sequence ID" value="MBB6070394.1"/>
    <property type="molecule type" value="Genomic_DNA"/>
</dbReference>